<feature type="compositionally biased region" description="Low complexity" evidence="1">
    <location>
        <begin position="224"/>
        <end position="237"/>
    </location>
</feature>
<feature type="compositionally biased region" description="Low complexity" evidence="1">
    <location>
        <begin position="246"/>
        <end position="271"/>
    </location>
</feature>
<comment type="caution">
    <text evidence="3">The sequence shown here is derived from an EMBL/GenBank/DDBJ whole genome shotgun (WGS) entry which is preliminary data.</text>
</comment>
<dbReference type="EMBL" id="VGLS01000192">
    <property type="protein sequence ID" value="MBM3223748.1"/>
    <property type="molecule type" value="Genomic_DNA"/>
</dbReference>
<proteinExistence type="predicted"/>
<name>A0A937W025_UNCTE</name>
<gene>
    <name evidence="3" type="ORF">FJZ47_08120</name>
</gene>
<evidence type="ECO:0000259" key="2">
    <source>
        <dbReference type="Pfam" id="PF05685"/>
    </source>
</evidence>
<dbReference type="PANTHER" id="PTHR33352:SF3">
    <property type="entry name" value="SLR1612 PROTEIN"/>
    <property type="match status" value="1"/>
</dbReference>
<dbReference type="Gene3D" id="3.90.1570.10">
    <property type="entry name" value="tt1808, chain A"/>
    <property type="match status" value="1"/>
</dbReference>
<protein>
    <submittedName>
        <fullName evidence="3">Uma2 family endonuclease</fullName>
    </submittedName>
</protein>
<dbReference type="PANTHER" id="PTHR33352">
    <property type="entry name" value="SLR1095 PROTEIN"/>
    <property type="match status" value="1"/>
</dbReference>
<accession>A0A937W025</accession>
<dbReference type="GO" id="GO:0004519">
    <property type="term" value="F:endonuclease activity"/>
    <property type="evidence" value="ECO:0007669"/>
    <property type="project" value="UniProtKB-KW"/>
</dbReference>
<dbReference type="AlphaFoldDB" id="A0A937W025"/>
<dbReference type="SUPFAM" id="SSF52980">
    <property type="entry name" value="Restriction endonuclease-like"/>
    <property type="match status" value="1"/>
</dbReference>
<organism evidence="3 4">
    <name type="scientific">Tectimicrobiota bacterium</name>
    <dbReference type="NCBI Taxonomy" id="2528274"/>
    <lineage>
        <taxon>Bacteria</taxon>
        <taxon>Pseudomonadati</taxon>
        <taxon>Nitrospinota/Tectimicrobiota group</taxon>
        <taxon>Candidatus Tectimicrobiota</taxon>
    </lineage>
</organism>
<dbReference type="InterPro" id="IPR011335">
    <property type="entry name" value="Restrct_endonuc-II-like"/>
</dbReference>
<dbReference type="Proteomes" id="UP000712673">
    <property type="component" value="Unassembled WGS sequence"/>
</dbReference>
<dbReference type="InterPro" id="IPR012296">
    <property type="entry name" value="Nuclease_put_TT1808"/>
</dbReference>
<feature type="domain" description="Putative restriction endonuclease" evidence="2">
    <location>
        <begin position="33"/>
        <end position="173"/>
    </location>
</feature>
<dbReference type="SUPFAM" id="SSF58104">
    <property type="entry name" value="Methyl-accepting chemotaxis protein (MCP) signaling domain"/>
    <property type="match status" value="1"/>
</dbReference>
<keyword evidence="3" id="KW-0255">Endonuclease</keyword>
<dbReference type="Pfam" id="PF05685">
    <property type="entry name" value="Uma2"/>
    <property type="match status" value="1"/>
</dbReference>
<evidence type="ECO:0000313" key="4">
    <source>
        <dbReference type="Proteomes" id="UP000712673"/>
    </source>
</evidence>
<dbReference type="InterPro" id="IPR008538">
    <property type="entry name" value="Uma2"/>
</dbReference>
<sequence>MWSCIEPITEPDILASIDLLPTEDELPCDDGEPMETARHREQMQVLIESLQLYWAERTDYYVGGNMFIHYDPANKRRSRGPDFFLVLDVDQRERKSWVVWAESMRFPDVIIELLSDTTREVDKGEKKTLYARLFRTAEYYLYDPFSHEFLGYRLQGSTYRDCPPDATHTIVSEVTGLALGVRDGWLRWLTTDGMVLPTPRELAEQEHQRAEQAQQRAEQEYQRAEQAQQQAEQAQQRAEQERQRAEQAQQHAEQVQQHAEQVQQRAEQARQQTREALERAGQAEQLLAEYQRRFGHLEAP</sequence>
<reference evidence="3" key="1">
    <citation type="submission" date="2019-03" db="EMBL/GenBank/DDBJ databases">
        <title>Lake Tanganyika Metagenome-Assembled Genomes (MAGs).</title>
        <authorList>
            <person name="Tran P."/>
        </authorList>
    </citation>
    <scope>NUCLEOTIDE SEQUENCE</scope>
    <source>
        <strain evidence="3">K_DeepCast_65m_m2_066</strain>
    </source>
</reference>
<keyword evidence="3" id="KW-0378">Hydrolase</keyword>
<keyword evidence="3" id="KW-0540">Nuclease</keyword>
<feature type="region of interest" description="Disordered" evidence="1">
    <location>
        <begin position="202"/>
        <end position="280"/>
    </location>
</feature>
<dbReference type="CDD" id="cd06260">
    <property type="entry name" value="DUF820-like"/>
    <property type="match status" value="1"/>
</dbReference>
<evidence type="ECO:0000313" key="3">
    <source>
        <dbReference type="EMBL" id="MBM3223748.1"/>
    </source>
</evidence>
<evidence type="ECO:0000256" key="1">
    <source>
        <dbReference type="SAM" id="MobiDB-lite"/>
    </source>
</evidence>